<evidence type="ECO:0000313" key="3">
    <source>
        <dbReference type="EMBL" id="PLW20859.1"/>
    </source>
</evidence>
<feature type="region of interest" description="Disordered" evidence="1">
    <location>
        <begin position="415"/>
        <end position="446"/>
    </location>
</feature>
<sequence>MTSTPFTSLPSISQILSTVPTGEDPFSFGLRMLDASVYPTVNPKTFSILIVLSFIHACTIILSILVIILPFLRPSDGRKQLWIVKKFTIGSSTETYWMPNTSLALAFFQLLIGCVCEVYTYLEYVALKSPGFANKMSIGVWIQFIWLYNFYSYFITSWGAISTCLGSPQPSTVLRSAIWRKTDILYAICVVIPMMVTMFTLAWSIVLSLSYRRIQANVEQVRNMLITASAERKVGSHPSLQQMLLILENAKTLLDTTRALIFRLKCNSLLWAGIWTFTAAMYTYSVWPLIRMFRTCYKQMEEMKAHGKLSTNAPASGNSSKRDTPHPHKRVGAALRRSYRFLMCHCAVMTISIIYNFCICIVVGVHSEHIIVVSEWRALGAWLFLVGGAFSAIAMLSQTWRSYIKFEFTQEASAHETGLKEEPQTSNKRTWNTLASGSTDVPTTTSELGLSVGEDKVEIAEDILVICIPGDTFKGKIRADYNIETLRG</sequence>
<keyword evidence="2" id="KW-1133">Transmembrane helix</keyword>
<feature type="compositionally biased region" description="Polar residues" evidence="1">
    <location>
        <begin position="309"/>
        <end position="319"/>
    </location>
</feature>
<reference evidence="3 4" key="1">
    <citation type="submission" date="2017-11" db="EMBL/GenBank/DDBJ databases">
        <title>De novo assembly and phasing of dikaryotic genomes from two isolates of Puccinia coronata f. sp. avenae, the causal agent of oat crown rust.</title>
        <authorList>
            <person name="Miller M.E."/>
            <person name="Zhang Y."/>
            <person name="Omidvar V."/>
            <person name="Sperschneider J."/>
            <person name="Schwessinger B."/>
            <person name="Raley C."/>
            <person name="Palmer J.M."/>
            <person name="Garnica D."/>
            <person name="Upadhyaya N."/>
            <person name="Rathjen J."/>
            <person name="Taylor J.M."/>
            <person name="Park R.F."/>
            <person name="Dodds P.N."/>
            <person name="Hirsch C.D."/>
            <person name="Kianian S.F."/>
            <person name="Figueroa M."/>
        </authorList>
    </citation>
    <scope>NUCLEOTIDE SEQUENCE [LARGE SCALE GENOMIC DNA]</scope>
    <source>
        <strain evidence="3">12NC29</strain>
    </source>
</reference>
<keyword evidence="4" id="KW-1185">Reference proteome</keyword>
<feature type="transmembrane region" description="Helical" evidence="2">
    <location>
        <begin position="269"/>
        <end position="290"/>
    </location>
</feature>
<name>A0A2N5T5T4_9BASI</name>
<evidence type="ECO:0000256" key="2">
    <source>
        <dbReference type="SAM" id="Phobius"/>
    </source>
</evidence>
<feature type="transmembrane region" description="Helical" evidence="2">
    <location>
        <begin position="184"/>
        <end position="206"/>
    </location>
</feature>
<dbReference type="Proteomes" id="UP000235388">
    <property type="component" value="Unassembled WGS sequence"/>
</dbReference>
<organism evidence="3 4">
    <name type="scientific">Puccinia coronata f. sp. avenae</name>
    <dbReference type="NCBI Taxonomy" id="200324"/>
    <lineage>
        <taxon>Eukaryota</taxon>
        <taxon>Fungi</taxon>
        <taxon>Dikarya</taxon>
        <taxon>Basidiomycota</taxon>
        <taxon>Pucciniomycotina</taxon>
        <taxon>Pucciniomycetes</taxon>
        <taxon>Pucciniales</taxon>
        <taxon>Pucciniaceae</taxon>
        <taxon>Puccinia</taxon>
    </lineage>
</organism>
<accession>A0A2N5T5T4</accession>
<comment type="caution">
    <text evidence="3">The sequence shown here is derived from an EMBL/GenBank/DDBJ whole genome shotgun (WGS) entry which is preliminary data.</text>
</comment>
<feature type="transmembrane region" description="Helical" evidence="2">
    <location>
        <begin position="376"/>
        <end position="396"/>
    </location>
</feature>
<keyword evidence="2" id="KW-0812">Transmembrane</keyword>
<dbReference type="AlphaFoldDB" id="A0A2N5T5T4"/>
<keyword evidence="2" id="KW-0472">Membrane</keyword>
<protein>
    <submittedName>
        <fullName evidence="3">Uncharacterized protein</fullName>
    </submittedName>
</protein>
<proteinExistence type="predicted"/>
<feature type="compositionally biased region" description="Polar residues" evidence="1">
    <location>
        <begin position="424"/>
        <end position="446"/>
    </location>
</feature>
<evidence type="ECO:0000256" key="1">
    <source>
        <dbReference type="SAM" id="MobiDB-lite"/>
    </source>
</evidence>
<feature type="transmembrane region" description="Helical" evidence="2">
    <location>
        <begin position="103"/>
        <end position="122"/>
    </location>
</feature>
<dbReference type="OrthoDB" id="2503470at2759"/>
<gene>
    <name evidence="3" type="ORF">PCANC_08253</name>
</gene>
<feature type="region of interest" description="Disordered" evidence="1">
    <location>
        <begin position="308"/>
        <end position="328"/>
    </location>
</feature>
<feature type="transmembrane region" description="Helical" evidence="2">
    <location>
        <begin position="142"/>
        <end position="163"/>
    </location>
</feature>
<evidence type="ECO:0000313" key="4">
    <source>
        <dbReference type="Proteomes" id="UP000235388"/>
    </source>
</evidence>
<dbReference type="EMBL" id="PGCJ01000791">
    <property type="protein sequence ID" value="PLW20859.1"/>
    <property type="molecule type" value="Genomic_DNA"/>
</dbReference>
<feature type="transmembrane region" description="Helical" evidence="2">
    <location>
        <begin position="339"/>
        <end position="364"/>
    </location>
</feature>
<feature type="transmembrane region" description="Helical" evidence="2">
    <location>
        <begin position="46"/>
        <end position="72"/>
    </location>
</feature>